<evidence type="ECO:0000313" key="2">
    <source>
        <dbReference type="EMBL" id="ESU38030.1"/>
    </source>
</evidence>
<feature type="compositionally biased region" description="Polar residues" evidence="1">
    <location>
        <begin position="567"/>
        <end position="583"/>
    </location>
</feature>
<dbReference type="EMBL" id="AHGT01000018">
    <property type="protein sequence ID" value="ESU38030.1"/>
    <property type="molecule type" value="Genomic_DNA"/>
</dbReference>
<gene>
    <name evidence="2" type="ORF">DHA2_150391</name>
</gene>
<dbReference type="InterPro" id="IPR011990">
    <property type="entry name" value="TPR-like_helical_dom_sf"/>
</dbReference>
<feature type="region of interest" description="Disordered" evidence="1">
    <location>
        <begin position="1061"/>
        <end position="1085"/>
    </location>
</feature>
<reference evidence="2 3" key="2">
    <citation type="journal article" date="2013" name="Genome Biol. Evol.">
        <title>Genome sequencing of Giardia lamblia genotypes A2 and B isolates (DH and GS) and comparative analysis with the genomes of genotypes A1 and E (WB and Pig).</title>
        <authorList>
            <person name="Adam R.D."/>
            <person name="Dahlstrom E.W."/>
            <person name="Martens C.A."/>
            <person name="Bruno D.P."/>
            <person name="Barbian K.D."/>
            <person name="Ricklefs S.M."/>
            <person name="Hernandez M.M."/>
            <person name="Narla N.P."/>
            <person name="Patel R.B."/>
            <person name="Porcella S.F."/>
            <person name="Nash T.E."/>
        </authorList>
    </citation>
    <scope>NUCLEOTIDE SEQUENCE [LARGE SCALE GENOMIC DNA]</scope>
    <source>
        <strain evidence="2 3">DH</strain>
    </source>
</reference>
<dbReference type="SUPFAM" id="SSF48452">
    <property type="entry name" value="TPR-like"/>
    <property type="match status" value="1"/>
</dbReference>
<feature type="region of interest" description="Disordered" evidence="1">
    <location>
        <begin position="532"/>
        <end position="590"/>
    </location>
</feature>
<organism evidence="2 3">
    <name type="scientific">Giardia intestinalis</name>
    <name type="common">Giardia lamblia</name>
    <dbReference type="NCBI Taxonomy" id="5741"/>
    <lineage>
        <taxon>Eukaryota</taxon>
        <taxon>Metamonada</taxon>
        <taxon>Diplomonadida</taxon>
        <taxon>Hexamitidae</taxon>
        <taxon>Giardiinae</taxon>
        <taxon>Giardia</taxon>
    </lineage>
</organism>
<protein>
    <recommendedName>
        <fullName evidence="4">TPR repeat family protein</fullName>
    </recommendedName>
</protein>
<dbReference type="VEuPathDB" id="GiardiaDB:GL50581_4024"/>
<reference evidence="3" key="1">
    <citation type="submission" date="2012-02" db="EMBL/GenBank/DDBJ databases">
        <title>Genome sequencing of Giardia lamblia Genotypes A2 and B isolates (DH and GS) and comparative analysis with the genomes of Genotypes A1 and E (WB and Pig).</title>
        <authorList>
            <person name="Adam R."/>
            <person name="Dahlstrom E."/>
            <person name="Martens C."/>
            <person name="Bruno D."/>
            <person name="Barbian K."/>
            <person name="Porcella S.F."/>
            <person name="Nash T."/>
        </authorList>
    </citation>
    <scope>NUCLEOTIDE SEQUENCE</scope>
    <source>
        <strain evidence="3">DH</strain>
    </source>
</reference>
<sequence>MDCFCCCGKLKYEEDVMASDIHRMDMVLRRASLLYQKEEYKEALYMYIQLQDLVTARHNQQAPCRMFRDKAYLRIFKAVLYSSLGACLVSMHRNPEAYELLECSLKMCPTPLAAQRLILLLIQMDRLPDIQRILDILLKPAIVRQDAPRGKSEMIDTIITSDALLLQAVLLCYSGSIIDCLNTLSLSIIQLLRRFPKIIQSAADEEILNLPAPELLQGSDKLRCRLTFLALCNIMQTFSHRGVVLPYRCDYNIEELIMRLCNSKVRGLCLNTIFDPSFVSHEAHDAFIRYGGTGHLPGSGLQSLDSLYSFFQAFFSSSYDGDHLPTRCSPFFDDRIFSSEAWSAAASRSITYSRLKGQAALIQQSQLLEVMDDADLALLILKQYNIKPLSYLFTLPDHLLSLITGTPLGSKRVEGQSFNSVDTVVFTHKDSTTIATIMRAKENQTIRAFRLAEDCIESSSAHPTSPRDPLRESLRSKVISYLQLLPSGNKRSSEVGSSNYSHPISKDADISSKLVLRDLRVSRAPLVPERSALNLSGTEDAEQGDSATAFRPSESKSTGPSHGKYTSFASRRVSSNKVQSRGQRLSHLGPTRKAISLPSYSLLHRSEMDVPNVCLSTLKQLLLKKKKNIDSTSMSGGRQTLVCTNLPIVQKIEHVRPLTVKSSTQSTPSTTPPSNLHFPGTQLFPNVDEYGKSLSLHDHTSIFRKVPILQHPMRNCISCPAVWNRDRSRHLSPQAGEQFRKLYNAALSVEATNSLTFKVPYYNELVRAINSGDREEILLNYSMGHRGTELSDFDFIDKDQLNSYNKKSRSQSLEQSLEQIASPKNRLLQNARTVFSSYKYVQAGISNIRASLSRLALAMRTKNNEKQSLIDKNRTQTKMTADCVTPKTPTYCSEIDYNAATSPDTKNGDHMCWSDATDEPLALKPILLPDLKAIVSKTPVRFVDYFLNHLDLELVHGDPHERRTLLLKCKEDTERFVNSEALHSKALARKRADILSSTGSDCNHLRYRMNATYVPDYQDLDQSNSAESTDSTLLSNYYPSKAIPDILRGVGLGLINTKSIGSSPPGVNTSSPSVSSASSGSFKTGSDYSPGVHLDRGGILCLFASSKSHKQNTYRYKAFADIPFNSTVTPHATCKRKEVSILHIHTSTPRQHNSQVKLSLLPKEPRRPKRLTISSVIRKNTPTAMAVKVLRLRTASFLFRIPL</sequence>
<accession>V6TM30</accession>
<dbReference type="AlphaFoldDB" id="V6TM30"/>
<feature type="compositionally biased region" description="Low complexity" evidence="1">
    <location>
        <begin position="662"/>
        <end position="674"/>
    </location>
</feature>
<dbReference type="VEuPathDB" id="GiardiaDB:GL50803_0087970"/>
<name>V6TM30_GIAIN</name>
<dbReference type="VEuPathDB" id="GiardiaDB:DHA2_150391"/>
<evidence type="ECO:0008006" key="4">
    <source>
        <dbReference type="Google" id="ProtNLM"/>
    </source>
</evidence>
<feature type="region of interest" description="Disordered" evidence="1">
    <location>
        <begin position="659"/>
        <end position="678"/>
    </location>
</feature>
<feature type="compositionally biased region" description="Low complexity" evidence="1">
    <location>
        <begin position="1061"/>
        <end position="1081"/>
    </location>
</feature>
<comment type="caution">
    <text evidence="2">The sequence shown here is derived from an EMBL/GenBank/DDBJ whole genome shotgun (WGS) entry which is preliminary data.</text>
</comment>
<evidence type="ECO:0000256" key="1">
    <source>
        <dbReference type="SAM" id="MobiDB-lite"/>
    </source>
</evidence>
<dbReference type="Proteomes" id="UP000018320">
    <property type="component" value="Unassembled WGS sequence"/>
</dbReference>
<dbReference type="VEuPathDB" id="GiardiaDB:QR46_1341"/>
<proteinExistence type="predicted"/>
<evidence type="ECO:0000313" key="3">
    <source>
        <dbReference type="Proteomes" id="UP000018320"/>
    </source>
</evidence>